<organism evidence="1 2">
    <name type="scientific">Microbacterium capsulatum</name>
    <dbReference type="NCBI Taxonomy" id="3041921"/>
    <lineage>
        <taxon>Bacteria</taxon>
        <taxon>Bacillati</taxon>
        <taxon>Actinomycetota</taxon>
        <taxon>Actinomycetes</taxon>
        <taxon>Micrococcales</taxon>
        <taxon>Microbacteriaceae</taxon>
        <taxon>Microbacterium</taxon>
    </lineage>
</organism>
<dbReference type="Proteomes" id="UP001230289">
    <property type="component" value="Unassembled WGS sequence"/>
</dbReference>
<dbReference type="RefSeq" id="WP_308489958.1">
    <property type="nucleotide sequence ID" value="NZ_JAVFCB010000008.1"/>
</dbReference>
<proteinExistence type="predicted"/>
<dbReference type="EMBL" id="JAVFCB010000008">
    <property type="protein sequence ID" value="MDQ4215007.1"/>
    <property type="molecule type" value="Genomic_DNA"/>
</dbReference>
<dbReference type="InterPro" id="IPR027417">
    <property type="entry name" value="P-loop_NTPase"/>
</dbReference>
<sequence>MPLTSLPTPTADSDAASFAHPAGAHEEISAQRLRAAKPAYTTRFLAQELARDADGYTLVRGDAVAPRPGDIVLAAVTKIGHHTGIELPGGRKSLLHVGDEVLVAYGNRYAPDQFEAEVPADLGPAHLVAAGGIASRALSRHSAIKEATQLRPVGLLARAGAVLRLGDFAPLTIDVGAPTPVTPRRPAVVAVLGTSMNSGKTTSAAALVRGISAAGYRVAACKATGTGAGGDPGQFTDSGAARVLDFTDFGCPSTYLLDHGTVRDLFASMLAAAGAPLPTGDPIDVVVVEIADGLFQRETAALVADAVFARHVHHVVFASGDAMGAVGGVARLEAAGRTAALLTGRMTMSPLATAEARAALSLPVLTVQEIATAEVVRHLPALADVRVAS</sequence>
<keyword evidence="2" id="KW-1185">Reference proteome</keyword>
<evidence type="ECO:0000313" key="1">
    <source>
        <dbReference type="EMBL" id="MDQ4215007.1"/>
    </source>
</evidence>
<dbReference type="SUPFAM" id="SSF52540">
    <property type="entry name" value="P-loop containing nucleoside triphosphate hydrolases"/>
    <property type="match status" value="1"/>
</dbReference>
<dbReference type="Gene3D" id="3.40.50.300">
    <property type="entry name" value="P-loop containing nucleotide triphosphate hydrolases"/>
    <property type="match status" value="1"/>
</dbReference>
<name>A0ABU0XIP1_9MICO</name>
<comment type="caution">
    <text evidence="1">The sequence shown here is derived from an EMBL/GenBank/DDBJ whole genome shotgun (WGS) entry which is preliminary data.</text>
</comment>
<gene>
    <name evidence="1" type="ORF">RBR11_13880</name>
</gene>
<reference evidence="1 2" key="1">
    <citation type="submission" date="2023-08" db="EMBL/GenBank/DDBJ databases">
        <title>Microbacterium sp. nov., isolated from a waste landfill.</title>
        <authorList>
            <person name="Wen W."/>
        </authorList>
    </citation>
    <scope>NUCLEOTIDE SEQUENCE [LARGE SCALE GENOMIC DNA]</scope>
    <source>
        <strain evidence="1 2">ASV81</strain>
    </source>
</reference>
<evidence type="ECO:0000313" key="2">
    <source>
        <dbReference type="Proteomes" id="UP001230289"/>
    </source>
</evidence>
<accession>A0ABU0XIP1</accession>
<protein>
    <submittedName>
        <fullName evidence="1">DUF1611 domain-containing protein</fullName>
    </submittedName>
</protein>